<feature type="domain" description="SAM" evidence="4">
    <location>
        <begin position="457"/>
        <end position="503"/>
    </location>
</feature>
<comment type="domain">
    <text evidence="2">The ZP domain is involved in the polymerization of the ZP proteins to form the zona pellucida.</text>
</comment>
<dbReference type="GO" id="GO:0035803">
    <property type="term" value="P:egg coat formation"/>
    <property type="evidence" value="ECO:0007669"/>
    <property type="project" value="UniProtKB-UniRule"/>
</dbReference>
<dbReference type="SMART" id="SM00241">
    <property type="entry name" value="ZP"/>
    <property type="match status" value="1"/>
</dbReference>
<gene>
    <name evidence="6" type="ORF">Q5P01_017447</name>
</gene>
<feature type="region of interest" description="Disordered" evidence="3">
    <location>
        <begin position="249"/>
        <end position="271"/>
    </location>
</feature>
<feature type="compositionally biased region" description="Basic and acidic residues" evidence="3">
    <location>
        <begin position="301"/>
        <end position="313"/>
    </location>
</feature>
<sequence>MRLWFPIECHYERKYSLSSSSLTPTWIPFMSSQAAVEKLRFDLKIMTNDWLYERSSNVFYLGEPISIEASVRVGHHMGLRVFLSSCVATLNPDVHSAPRYVFIENGCLVDSQHPGSRSHFLFRTEKDKLQLVIDAFRFHKEDRGELYITCQMNAVPANNAEAPDRACTFVNRRWRSADGNDYLCRYCHSQSNAGQTLSKLAKFGPRGFGKSDELNFFWRSGLKPNKDLEQEARLGPLVILPGKQKSGPLPVEELPPVPHKQQRPVSYGSRWRSGISGTVDLDKEMLPGPPPMLDLVEENEDRQNGRDLKDLERGLVPGPAPASDLEETKDEENGTVLMDLNAELFPLPLTPELASENDMNETDLNDVEKGLLLGAAYTPDLNDFESGTDLMEGDYEDQVIAPLEKSVPNIMLKSKGLTSALGDFRPSAQSHAVDGTSIKMAESVSEIGWQEMSSDRWTESHVSSWLRCIGIKENHIKKMEEEEVTGPVLTTLQKEFLRTTIGMKGGQIEHLLKKRDELLNLELHKQKNKVTHILMVDIK</sequence>
<dbReference type="SUPFAM" id="SSF47769">
    <property type="entry name" value="SAM/Pointed domain"/>
    <property type="match status" value="1"/>
</dbReference>
<name>A0AA88SJ23_CHASR</name>
<dbReference type="GO" id="GO:0032190">
    <property type="term" value="F:acrosin binding"/>
    <property type="evidence" value="ECO:0007669"/>
    <property type="project" value="TreeGrafter"/>
</dbReference>
<dbReference type="GO" id="GO:0005886">
    <property type="term" value="C:plasma membrane"/>
    <property type="evidence" value="ECO:0007669"/>
    <property type="project" value="UniProtKB-SubCell"/>
</dbReference>
<dbReference type="InterPro" id="IPR042235">
    <property type="entry name" value="ZP-C_dom"/>
</dbReference>
<keyword evidence="2" id="KW-0732">Signal</keyword>
<keyword evidence="2" id="KW-0272">Extracellular matrix</keyword>
<proteinExistence type="inferred from homology"/>
<dbReference type="Pfam" id="PF00100">
    <property type="entry name" value="Zona_pellucida"/>
    <property type="match status" value="1"/>
</dbReference>
<evidence type="ECO:0000256" key="3">
    <source>
        <dbReference type="SAM" id="MobiDB-lite"/>
    </source>
</evidence>
<dbReference type="EMBL" id="JAUPFM010000013">
    <property type="protein sequence ID" value="KAK2833558.1"/>
    <property type="molecule type" value="Genomic_DNA"/>
</dbReference>
<comment type="similarity">
    <text evidence="2">Belongs to the ZP domain family. ZPC subfamily.</text>
</comment>
<organism evidence="6 7">
    <name type="scientific">Channa striata</name>
    <name type="common">Snakehead murrel</name>
    <name type="synonym">Ophicephalus striatus</name>
    <dbReference type="NCBI Taxonomy" id="64152"/>
    <lineage>
        <taxon>Eukaryota</taxon>
        <taxon>Metazoa</taxon>
        <taxon>Chordata</taxon>
        <taxon>Craniata</taxon>
        <taxon>Vertebrata</taxon>
        <taxon>Euteleostomi</taxon>
        <taxon>Actinopterygii</taxon>
        <taxon>Neopterygii</taxon>
        <taxon>Teleostei</taxon>
        <taxon>Neoteleostei</taxon>
        <taxon>Acanthomorphata</taxon>
        <taxon>Anabantaria</taxon>
        <taxon>Anabantiformes</taxon>
        <taxon>Channoidei</taxon>
        <taxon>Channidae</taxon>
        <taxon>Channa</taxon>
    </lineage>
</organism>
<dbReference type="InterPro" id="IPR001660">
    <property type="entry name" value="SAM"/>
</dbReference>
<evidence type="ECO:0000259" key="4">
    <source>
        <dbReference type="PROSITE" id="PS50105"/>
    </source>
</evidence>
<dbReference type="GO" id="GO:0035804">
    <property type="term" value="F:structural constituent of egg coat"/>
    <property type="evidence" value="ECO:0007669"/>
    <property type="project" value="UniProtKB-UniRule"/>
</dbReference>
<dbReference type="Proteomes" id="UP001187415">
    <property type="component" value="Unassembled WGS sequence"/>
</dbReference>
<dbReference type="GO" id="GO:2000344">
    <property type="term" value="P:positive regulation of acrosome reaction"/>
    <property type="evidence" value="ECO:0007669"/>
    <property type="project" value="UniProtKB-UniRule"/>
</dbReference>
<dbReference type="GO" id="GO:0007339">
    <property type="term" value="P:binding of sperm to zona pellucida"/>
    <property type="evidence" value="ECO:0007669"/>
    <property type="project" value="UniProtKB-UniRule"/>
</dbReference>
<keyword evidence="2" id="KW-0472">Membrane</keyword>
<comment type="caution">
    <text evidence="6">The sequence shown here is derived from an EMBL/GenBank/DDBJ whole genome shotgun (WGS) entry which is preliminary data.</text>
</comment>
<feature type="domain" description="ZP" evidence="5">
    <location>
        <begin position="1"/>
        <end position="174"/>
    </location>
</feature>
<dbReference type="PANTHER" id="PTHR11576:SF2">
    <property type="entry name" value="ZONA PELLUCIDA SPERM-BINDING PROTEIN 3"/>
    <property type="match status" value="1"/>
</dbReference>
<dbReference type="PROSITE" id="PS50105">
    <property type="entry name" value="SAM_DOMAIN"/>
    <property type="match status" value="1"/>
</dbReference>
<comment type="function">
    <text evidence="2">Component of the zona pellucida, an extracellular matrix surrounding oocytes which mediates sperm binding, induction of the acrosome reaction and prevents post-fertilization polyspermy. The zona pellucida is composed of 3 to 4 glycoproteins, ZP1, ZP2, ZP3, and ZP4. ZP3 is essential for sperm binding and zona matrix formation.</text>
</comment>
<accession>A0AA88SJ23</accession>
<keyword evidence="7" id="KW-1185">Reference proteome</keyword>
<feature type="region of interest" description="Disordered" evidence="3">
    <location>
        <begin position="299"/>
        <end position="329"/>
    </location>
</feature>
<dbReference type="InterPro" id="IPR055355">
    <property type="entry name" value="ZP-C"/>
</dbReference>
<dbReference type="Gene3D" id="2.60.40.3210">
    <property type="entry name" value="Zona pellucida, ZP-N domain"/>
    <property type="match status" value="1"/>
</dbReference>
<dbReference type="GO" id="GO:0035805">
    <property type="term" value="C:egg coat"/>
    <property type="evidence" value="ECO:0007669"/>
    <property type="project" value="UniProtKB-SubCell"/>
</dbReference>
<keyword evidence="2" id="KW-0165">Cleavage on pair of basic residues</keyword>
<keyword evidence="2" id="KW-1003">Cell membrane</keyword>
<dbReference type="PROSITE" id="PS51034">
    <property type="entry name" value="ZP_2"/>
    <property type="match status" value="1"/>
</dbReference>
<keyword evidence="1 2" id="KW-1015">Disulfide bond</keyword>
<comment type="PTM">
    <text evidence="2">Proteolytically cleaved before the transmembrane segment to yield the secreted ectodomain incorporated in the zona pellucida.</text>
</comment>
<evidence type="ECO:0000256" key="1">
    <source>
        <dbReference type="ARBA" id="ARBA00023157"/>
    </source>
</evidence>
<dbReference type="FunFam" id="2.60.40.4100:FF:000002">
    <property type="entry name" value="Zona pellucida sperm-binding protein 3"/>
    <property type="match status" value="1"/>
</dbReference>
<evidence type="ECO:0000313" key="6">
    <source>
        <dbReference type="EMBL" id="KAK2833558.1"/>
    </source>
</evidence>
<dbReference type="PANTHER" id="PTHR11576">
    <property type="entry name" value="ZONA PELLUCIDA SPERM-BINDING PROTEIN 3"/>
    <property type="match status" value="1"/>
</dbReference>
<reference evidence="6" key="1">
    <citation type="submission" date="2023-07" db="EMBL/GenBank/DDBJ databases">
        <title>Chromosome-level Genome Assembly of Striped Snakehead (Channa striata).</title>
        <authorList>
            <person name="Liu H."/>
        </authorList>
    </citation>
    <scope>NUCLEOTIDE SEQUENCE</scope>
    <source>
        <strain evidence="6">Gz</strain>
        <tissue evidence="6">Muscle</tissue>
    </source>
</reference>
<comment type="subcellular location">
    <subcellularLocation>
        <location evidence="2">Zona pellucida</location>
    </subcellularLocation>
    <subcellularLocation>
        <location evidence="2">Cell membrane</location>
        <topology evidence="2">Single-pass type I membrane protein</topology>
    </subcellularLocation>
</comment>
<keyword evidence="2" id="KW-0964">Secreted</keyword>
<dbReference type="Gene3D" id="1.10.150.50">
    <property type="entry name" value="Transcription Factor, Ets-1"/>
    <property type="match status" value="1"/>
</dbReference>
<dbReference type="Gene3D" id="2.60.40.4100">
    <property type="entry name" value="Zona pellucida, ZP-C domain"/>
    <property type="match status" value="1"/>
</dbReference>
<dbReference type="InterPro" id="IPR013761">
    <property type="entry name" value="SAM/pointed_sf"/>
</dbReference>
<evidence type="ECO:0000256" key="2">
    <source>
        <dbReference type="RuleBase" id="RU367066"/>
    </source>
</evidence>
<dbReference type="InterPro" id="IPR001507">
    <property type="entry name" value="ZP_dom"/>
</dbReference>
<evidence type="ECO:0000313" key="7">
    <source>
        <dbReference type="Proteomes" id="UP001187415"/>
    </source>
</evidence>
<dbReference type="AlphaFoldDB" id="A0AA88SJ23"/>
<protein>
    <recommendedName>
        <fullName evidence="2">Zona pellucida sperm-binding protein 3</fullName>
    </recommendedName>
</protein>
<evidence type="ECO:0000259" key="5">
    <source>
        <dbReference type="PROSITE" id="PS51034"/>
    </source>
</evidence>